<evidence type="ECO:0000259" key="2">
    <source>
        <dbReference type="Pfam" id="PF00266"/>
    </source>
</evidence>
<dbReference type="Gene3D" id="3.40.640.10">
    <property type="entry name" value="Type I PLP-dependent aspartate aminotransferase-like (Major domain)"/>
    <property type="match status" value="1"/>
</dbReference>
<dbReference type="Pfam" id="PF00266">
    <property type="entry name" value="Aminotran_5"/>
    <property type="match status" value="1"/>
</dbReference>
<proteinExistence type="predicted"/>
<evidence type="ECO:0000313" key="4">
    <source>
        <dbReference type="Proteomes" id="UP000244906"/>
    </source>
</evidence>
<organism evidence="3 4">
    <name type="scientific">Pelagibaculum spongiae</name>
    <dbReference type="NCBI Taxonomy" id="2080658"/>
    <lineage>
        <taxon>Bacteria</taxon>
        <taxon>Pseudomonadati</taxon>
        <taxon>Pseudomonadota</taxon>
        <taxon>Gammaproteobacteria</taxon>
        <taxon>Oceanospirillales</taxon>
        <taxon>Pelagibaculum</taxon>
    </lineage>
</organism>
<name>A0A2V1GVS2_9GAMM</name>
<feature type="domain" description="Aminotransferase class V" evidence="2">
    <location>
        <begin position="16"/>
        <end position="344"/>
    </location>
</feature>
<dbReference type="SUPFAM" id="SSF53383">
    <property type="entry name" value="PLP-dependent transferases"/>
    <property type="match status" value="1"/>
</dbReference>
<dbReference type="EMBL" id="QDDL01000004">
    <property type="protein sequence ID" value="PVZ69053.1"/>
    <property type="molecule type" value="Genomic_DNA"/>
</dbReference>
<dbReference type="InterPro" id="IPR015421">
    <property type="entry name" value="PyrdxlP-dep_Trfase_major"/>
</dbReference>
<reference evidence="3 4" key="1">
    <citation type="submission" date="2018-04" db="EMBL/GenBank/DDBJ databases">
        <title>Thalassorhabdus spongiae gen. nov., sp. nov., isolated from a marine sponge in South-West Iceland.</title>
        <authorList>
            <person name="Knobloch S."/>
            <person name="Daussin A."/>
            <person name="Johannsson R."/>
            <person name="Marteinsson V.T."/>
        </authorList>
    </citation>
    <scope>NUCLEOTIDE SEQUENCE [LARGE SCALE GENOMIC DNA]</scope>
    <source>
        <strain evidence="3 4">Hp12</strain>
    </source>
</reference>
<evidence type="ECO:0000256" key="1">
    <source>
        <dbReference type="ARBA" id="ARBA00022898"/>
    </source>
</evidence>
<dbReference type="PANTHER" id="PTHR43586">
    <property type="entry name" value="CYSTEINE DESULFURASE"/>
    <property type="match status" value="1"/>
</dbReference>
<comment type="caution">
    <text evidence="3">The sequence shown here is derived from an EMBL/GenBank/DDBJ whole genome shotgun (WGS) entry which is preliminary data.</text>
</comment>
<dbReference type="Proteomes" id="UP000244906">
    <property type="component" value="Unassembled WGS sequence"/>
</dbReference>
<sequence>MDQLITDQFDQSQPHIYLNHAAVGVWPKVTGQAVAAFATENVAYGAKNYPEWEKQSQQLKQNIARLIHATADEISLVKSTSEALSFVASGIDWQVGDKIIISDQEFPSNRMPWQVLKSRGVELIEVSLADRPEEHLINALADSQVKLLSVSSVMYATGLRLDLKKLGKACKAAGILFCVDAIQSIGLHPMDVQKIQADFVMADGHKWMLGPEGIGLFYCRAELRNQLKLTQFGWHMAEDFGNYQAEQWQPASNGRRFECGSPNTLGIHALNASLKLLLDIGIAKISQQAIGHRNYLAQQLKQITEVTVLENTGALSQHTAIVVFKHHQIDSQLLYQQLMNAGVVCACRGGGIRLAPHFYHSSEKLEQAVQIIKAVIDQLKRD</sequence>
<evidence type="ECO:0000313" key="3">
    <source>
        <dbReference type="EMBL" id="PVZ69053.1"/>
    </source>
</evidence>
<dbReference type="InterPro" id="IPR015422">
    <property type="entry name" value="PyrdxlP-dep_Trfase_small"/>
</dbReference>
<dbReference type="Gene3D" id="3.90.1150.10">
    <property type="entry name" value="Aspartate Aminotransferase, domain 1"/>
    <property type="match status" value="1"/>
</dbReference>
<dbReference type="InterPro" id="IPR015424">
    <property type="entry name" value="PyrdxlP-dep_Trfase"/>
</dbReference>
<keyword evidence="3" id="KW-0808">Transferase</keyword>
<accession>A0A2V1GVS2</accession>
<keyword evidence="3" id="KW-0032">Aminotransferase</keyword>
<keyword evidence="1" id="KW-0663">Pyridoxal phosphate</keyword>
<protein>
    <submittedName>
        <fullName evidence="3">Aminotransferase</fullName>
    </submittedName>
</protein>
<gene>
    <name evidence="3" type="ORF">DC094_11890</name>
</gene>
<dbReference type="PANTHER" id="PTHR43586:SF15">
    <property type="entry name" value="BLR3095 PROTEIN"/>
    <property type="match status" value="1"/>
</dbReference>
<dbReference type="AlphaFoldDB" id="A0A2V1GVS2"/>
<dbReference type="OrthoDB" id="9804264at2"/>
<keyword evidence="4" id="KW-1185">Reference proteome</keyword>
<dbReference type="InterPro" id="IPR000192">
    <property type="entry name" value="Aminotrans_V_dom"/>
</dbReference>
<dbReference type="GO" id="GO:0008483">
    <property type="term" value="F:transaminase activity"/>
    <property type="evidence" value="ECO:0007669"/>
    <property type="project" value="UniProtKB-KW"/>
</dbReference>